<sequence length="254" mass="29646">MVGLPEGTRRRTPGLRREEVAQLANVSTTWYTWLEQGREIKVSDTVLDSVSNALQLNTDERNYLYALAVDNGSRSLSIQQKEITIPPSLNKILQELQFCPTIVTDRRCNIVGWNKAASHVFVEFEHIPSEERNLIEVVFARKELRALATNWEHFVKGFLAIFRTYYGHYVADPWYARFIKKMERTYPDFIRLWNQSEVHSAPELQIEFRHSKAGKMFFNLTSLQVHGEDDLRCSVYTPIEDTDTETKIKRLFDL</sequence>
<dbReference type="Gene3D" id="3.30.450.180">
    <property type="match status" value="1"/>
</dbReference>
<dbReference type="Gene3D" id="1.10.260.40">
    <property type="entry name" value="lambda repressor-like DNA-binding domains"/>
    <property type="match status" value="1"/>
</dbReference>
<dbReference type="AlphaFoldDB" id="A0A8J2ZVG9"/>
<feature type="domain" description="MmyB-like transcription regulator ligand binding" evidence="1">
    <location>
        <begin position="86"/>
        <end position="251"/>
    </location>
</feature>
<gene>
    <name evidence="2" type="ORF">GCM10007096_16130</name>
</gene>
<protein>
    <submittedName>
        <fullName evidence="2">Transcriptional regulator</fullName>
    </submittedName>
</protein>
<accession>A0A8J2ZVG9</accession>
<dbReference type="EMBL" id="BMFV01000009">
    <property type="protein sequence ID" value="GGH80149.1"/>
    <property type="molecule type" value="Genomic_DNA"/>
</dbReference>
<dbReference type="InterPro" id="IPR001387">
    <property type="entry name" value="Cro/C1-type_HTH"/>
</dbReference>
<dbReference type="Pfam" id="PF17765">
    <property type="entry name" value="MLTR_LBD"/>
    <property type="match status" value="1"/>
</dbReference>
<reference evidence="2" key="2">
    <citation type="submission" date="2020-09" db="EMBL/GenBank/DDBJ databases">
        <authorList>
            <person name="Sun Q."/>
            <person name="Zhou Y."/>
        </authorList>
    </citation>
    <scope>NUCLEOTIDE SEQUENCE</scope>
    <source>
        <strain evidence="2">CGMCC 1.12777</strain>
    </source>
</reference>
<evidence type="ECO:0000313" key="2">
    <source>
        <dbReference type="EMBL" id="GGH80149.1"/>
    </source>
</evidence>
<organism evidence="2 3">
    <name type="scientific">Pullulanibacillus pueri</name>
    <dbReference type="NCBI Taxonomy" id="1437324"/>
    <lineage>
        <taxon>Bacteria</taxon>
        <taxon>Bacillati</taxon>
        <taxon>Bacillota</taxon>
        <taxon>Bacilli</taxon>
        <taxon>Bacillales</taxon>
        <taxon>Sporolactobacillaceae</taxon>
        <taxon>Pullulanibacillus</taxon>
    </lineage>
</organism>
<comment type="caution">
    <text evidence="2">The sequence shown here is derived from an EMBL/GenBank/DDBJ whole genome shotgun (WGS) entry which is preliminary data.</text>
</comment>
<reference evidence="2" key="1">
    <citation type="journal article" date="2014" name="Int. J. Syst. Evol. Microbiol.">
        <title>Complete genome sequence of Corynebacterium casei LMG S-19264T (=DSM 44701T), isolated from a smear-ripened cheese.</title>
        <authorList>
            <consortium name="US DOE Joint Genome Institute (JGI-PGF)"/>
            <person name="Walter F."/>
            <person name="Albersmeier A."/>
            <person name="Kalinowski J."/>
            <person name="Ruckert C."/>
        </authorList>
    </citation>
    <scope>NUCLEOTIDE SEQUENCE</scope>
    <source>
        <strain evidence="2">CGMCC 1.12777</strain>
    </source>
</reference>
<dbReference type="SUPFAM" id="SSF47413">
    <property type="entry name" value="lambda repressor-like DNA-binding domains"/>
    <property type="match status" value="1"/>
</dbReference>
<dbReference type="Pfam" id="PF13560">
    <property type="entry name" value="HTH_31"/>
    <property type="match status" value="1"/>
</dbReference>
<dbReference type="PANTHER" id="PTHR35010">
    <property type="entry name" value="BLL4672 PROTEIN-RELATED"/>
    <property type="match status" value="1"/>
</dbReference>
<proteinExistence type="predicted"/>
<dbReference type="Proteomes" id="UP000656813">
    <property type="component" value="Unassembled WGS sequence"/>
</dbReference>
<name>A0A8J2ZVG9_9BACL</name>
<evidence type="ECO:0000313" key="3">
    <source>
        <dbReference type="Proteomes" id="UP000656813"/>
    </source>
</evidence>
<dbReference type="InterPro" id="IPR010982">
    <property type="entry name" value="Lambda_DNA-bd_dom_sf"/>
</dbReference>
<dbReference type="InterPro" id="IPR041413">
    <property type="entry name" value="MLTR_LBD"/>
</dbReference>
<dbReference type="GO" id="GO:0003677">
    <property type="term" value="F:DNA binding"/>
    <property type="evidence" value="ECO:0007669"/>
    <property type="project" value="InterPro"/>
</dbReference>
<evidence type="ECO:0000259" key="1">
    <source>
        <dbReference type="Pfam" id="PF17765"/>
    </source>
</evidence>
<dbReference type="CDD" id="cd00093">
    <property type="entry name" value="HTH_XRE"/>
    <property type="match status" value="1"/>
</dbReference>
<keyword evidence="3" id="KW-1185">Reference proteome</keyword>